<protein>
    <recommendedName>
        <fullName evidence="1">YCII-related domain-containing protein</fullName>
    </recommendedName>
</protein>
<dbReference type="InterPro" id="IPR005545">
    <property type="entry name" value="YCII"/>
</dbReference>
<evidence type="ECO:0000259" key="1">
    <source>
        <dbReference type="Pfam" id="PF03795"/>
    </source>
</evidence>
<proteinExistence type="predicted"/>
<dbReference type="SUPFAM" id="SSF54909">
    <property type="entry name" value="Dimeric alpha+beta barrel"/>
    <property type="match status" value="1"/>
</dbReference>
<dbReference type="Gene3D" id="3.30.70.1060">
    <property type="entry name" value="Dimeric alpha+beta barrel"/>
    <property type="match status" value="1"/>
</dbReference>
<organism evidence="2 3">
    <name type="scientific">Mortierella alpina</name>
    <name type="common">Oleaginous fungus</name>
    <name type="synonym">Mortierella renispora</name>
    <dbReference type="NCBI Taxonomy" id="64518"/>
    <lineage>
        <taxon>Eukaryota</taxon>
        <taxon>Fungi</taxon>
        <taxon>Fungi incertae sedis</taxon>
        <taxon>Mucoromycota</taxon>
        <taxon>Mortierellomycotina</taxon>
        <taxon>Mortierellomycetes</taxon>
        <taxon>Mortierellales</taxon>
        <taxon>Mortierellaceae</taxon>
        <taxon>Mortierella</taxon>
    </lineage>
</organism>
<feature type="domain" description="YCII-related" evidence="1">
    <location>
        <begin position="45"/>
        <end position="129"/>
    </location>
</feature>
<name>A0A9P6LUK8_MORAP</name>
<evidence type="ECO:0000313" key="2">
    <source>
        <dbReference type="EMBL" id="KAF9944902.1"/>
    </source>
</evidence>
<dbReference type="Proteomes" id="UP000738359">
    <property type="component" value="Unassembled WGS sequence"/>
</dbReference>
<dbReference type="OrthoDB" id="5519740at2759"/>
<gene>
    <name evidence="2" type="ORF">BGZ70_004231</name>
</gene>
<dbReference type="Pfam" id="PF03795">
    <property type="entry name" value="YCII"/>
    <property type="match status" value="1"/>
</dbReference>
<dbReference type="InterPro" id="IPR011008">
    <property type="entry name" value="Dimeric_a/b-barrel"/>
</dbReference>
<dbReference type="AlphaFoldDB" id="A0A9P6LUK8"/>
<keyword evidence="3" id="KW-1185">Reference proteome</keyword>
<dbReference type="PANTHER" id="PTHR33606:SF3">
    <property type="entry name" value="PROTEIN YCII"/>
    <property type="match status" value="1"/>
</dbReference>
<dbReference type="InterPro" id="IPR051807">
    <property type="entry name" value="Sec-metab_biosynth-assoc"/>
</dbReference>
<comment type="caution">
    <text evidence="2">The sequence shown here is derived from an EMBL/GenBank/DDBJ whole genome shotgun (WGS) entry which is preliminary data.</text>
</comment>
<dbReference type="PANTHER" id="PTHR33606">
    <property type="entry name" value="PROTEIN YCII"/>
    <property type="match status" value="1"/>
</dbReference>
<accession>A0A9P6LUK8</accession>
<evidence type="ECO:0000313" key="3">
    <source>
        <dbReference type="Proteomes" id="UP000738359"/>
    </source>
</evidence>
<reference evidence="2" key="1">
    <citation type="journal article" date="2020" name="Fungal Divers.">
        <title>Resolving the Mortierellaceae phylogeny through synthesis of multi-gene phylogenetics and phylogenomics.</title>
        <authorList>
            <person name="Vandepol N."/>
            <person name="Liber J."/>
            <person name="Desiro A."/>
            <person name="Na H."/>
            <person name="Kennedy M."/>
            <person name="Barry K."/>
            <person name="Grigoriev I.V."/>
            <person name="Miller A.N."/>
            <person name="O'Donnell K."/>
            <person name="Stajich J.E."/>
            <person name="Bonito G."/>
        </authorList>
    </citation>
    <scope>NUCLEOTIDE SEQUENCE</scope>
    <source>
        <strain evidence="2">CK1249</strain>
    </source>
</reference>
<dbReference type="EMBL" id="JAAAHY010002268">
    <property type="protein sequence ID" value="KAF9944902.1"/>
    <property type="molecule type" value="Genomic_DNA"/>
</dbReference>
<sequence>MLRSILISSSPLARAAQSTRVAHRAFSASTASNAKKQFIVIARDYQDPEAQNRRIAVRPKHLEGAKALKKSGALQLGGALLSDHSESGKMIGSIMIFSAESEDEVKNTIEKDLYVTGKVWEHWQIMPFRQAPIE</sequence>